<name>A0A834Q6U4_MARMO</name>
<sequence>MSQKQLAMKSANAPRLAHQGSVQQNPQEDWQWGVRGSKTCSSGRTLPQQSIGGLPAGHGALLSCLHTDTGPHVLGLKKTPDREENSGTAIRELLETLPPGPLEPQRTSEKTVSSPSTPPPSPSPPPHNSCAFGALCS</sequence>
<feature type="region of interest" description="Disordered" evidence="1">
    <location>
        <begin position="69"/>
        <end position="137"/>
    </location>
</feature>
<feature type="compositionally biased region" description="Pro residues" evidence="1">
    <location>
        <begin position="116"/>
        <end position="127"/>
    </location>
</feature>
<evidence type="ECO:0000313" key="2">
    <source>
        <dbReference type="EMBL" id="KAF7471623.1"/>
    </source>
</evidence>
<reference evidence="2" key="1">
    <citation type="submission" date="2020-08" db="EMBL/GenBank/DDBJ databases">
        <authorList>
            <person name="Shumante A."/>
            <person name="Zimin A.V."/>
            <person name="Puiu D."/>
            <person name="Salzberg S.L."/>
        </authorList>
    </citation>
    <scope>NUCLEOTIDE SEQUENCE</scope>
    <source>
        <strain evidence="2">WC2-LM</strain>
        <tissue evidence="2">Liver</tissue>
    </source>
</reference>
<comment type="caution">
    <text evidence="2">The sequence shown here is derived from an EMBL/GenBank/DDBJ whole genome shotgun (WGS) entry which is preliminary data.</text>
</comment>
<evidence type="ECO:0000256" key="1">
    <source>
        <dbReference type="SAM" id="MobiDB-lite"/>
    </source>
</evidence>
<dbReference type="Proteomes" id="UP000662637">
    <property type="component" value="Unassembled WGS sequence"/>
</dbReference>
<dbReference type="EMBL" id="WJEC01006763">
    <property type="protein sequence ID" value="KAF7471623.1"/>
    <property type="molecule type" value="Genomic_DNA"/>
</dbReference>
<protein>
    <submittedName>
        <fullName evidence="2">Uncharacterized protein</fullName>
    </submittedName>
</protein>
<proteinExistence type="predicted"/>
<organism evidence="2 3">
    <name type="scientific">Marmota monax</name>
    <name type="common">Woodchuck</name>
    <dbReference type="NCBI Taxonomy" id="9995"/>
    <lineage>
        <taxon>Eukaryota</taxon>
        <taxon>Metazoa</taxon>
        <taxon>Chordata</taxon>
        <taxon>Craniata</taxon>
        <taxon>Vertebrata</taxon>
        <taxon>Euteleostomi</taxon>
        <taxon>Mammalia</taxon>
        <taxon>Eutheria</taxon>
        <taxon>Euarchontoglires</taxon>
        <taxon>Glires</taxon>
        <taxon>Rodentia</taxon>
        <taxon>Sciuromorpha</taxon>
        <taxon>Sciuridae</taxon>
        <taxon>Xerinae</taxon>
        <taxon>Marmotini</taxon>
        <taxon>Marmota</taxon>
    </lineage>
</organism>
<feature type="region of interest" description="Disordered" evidence="1">
    <location>
        <begin position="1"/>
        <end position="52"/>
    </location>
</feature>
<gene>
    <name evidence="2" type="ORF">GHT09_017288</name>
</gene>
<dbReference type="AlphaFoldDB" id="A0A834Q6U4"/>
<evidence type="ECO:0000313" key="3">
    <source>
        <dbReference type="Proteomes" id="UP000662637"/>
    </source>
</evidence>
<feature type="compositionally biased region" description="Polar residues" evidence="1">
    <location>
        <begin position="38"/>
        <end position="51"/>
    </location>
</feature>
<accession>A0A834Q6U4</accession>